<dbReference type="InterPro" id="IPR051604">
    <property type="entry name" value="Ergot_Alk_Oxidoreductase"/>
</dbReference>
<dbReference type="PANTHER" id="PTHR43162:SF1">
    <property type="entry name" value="PRESTALK A DIFFERENTIATION PROTEIN A"/>
    <property type="match status" value="1"/>
</dbReference>
<evidence type="ECO:0000313" key="2">
    <source>
        <dbReference type="EMBL" id="OIK04098.1"/>
    </source>
</evidence>
<gene>
    <name evidence="2" type="ORF">BIV23_18050</name>
</gene>
<dbReference type="OrthoDB" id="3250520at2"/>
<dbReference type="Gene3D" id="3.90.25.10">
    <property type="entry name" value="UDP-galactose 4-epimerase, domain 1"/>
    <property type="match status" value="1"/>
</dbReference>
<dbReference type="Proteomes" id="UP000179642">
    <property type="component" value="Unassembled WGS sequence"/>
</dbReference>
<dbReference type="SUPFAM" id="SSF51735">
    <property type="entry name" value="NAD(P)-binding Rossmann-fold domains"/>
    <property type="match status" value="1"/>
</dbReference>
<comment type="caution">
    <text evidence="2">The sequence shown here is derived from an EMBL/GenBank/DDBJ whole genome shotgun (WGS) entry which is preliminary data.</text>
</comment>
<evidence type="ECO:0000313" key="3">
    <source>
        <dbReference type="Proteomes" id="UP000179642"/>
    </source>
</evidence>
<feature type="domain" description="NmrA-like" evidence="1">
    <location>
        <begin position="6"/>
        <end position="233"/>
    </location>
</feature>
<dbReference type="RefSeq" id="WP_071381910.1">
    <property type="nucleotide sequence ID" value="NZ_MLYO01000031.1"/>
</dbReference>
<protein>
    <submittedName>
        <fullName evidence="2">NmrA family protein</fullName>
    </submittedName>
</protein>
<proteinExistence type="predicted"/>
<accession>A0A1S2QD84</accession>
<dbReference type="AlphaFoldDB" id="A0A1S2QD84"/>
<dbReference type="InterPro" id="IPR036291">
    <property type="entry name" value="NAD(P)-bd_dom_sf"/>
</dbReference>
<dbReference type="Gene3D" id="3.40.50.720">
    <property type="entry name" value="NAD(P)-binding Rossmann-like Domain"/>
    <property type="match status" value="1"/>
</dbReference>
<name>A0A1S2QD84_9ACTN</name>
<reference evidence="2 3" key="1">
    <citation type="submission" date="2016-10" db="EMBL/GenBank/DDBJ databases">
        <title>Genome sequence of Streptomyces sp. MUSC 1.</title>
        <authorList>
            <person name="Lee L.-H."/>
            <person name="Ser H.-L."/>
            <person name="Law J.W.-F."/>
        </authorList>
    </citation>
    <scope>NUCLEOTIDE SEQUENCE [LARGE SCALE GENOMIC DNA]</scope>
    <source>
        <strain evidence="2 3">MUSC 1</strain>
    </source>
</reference>
<evidence type="ECO:0000259" key="1">
    <source>
        <dbReference type="Pfam" id="PF05368"/>
    </source>
</evidence>
<keyword evidence="3" id="KW-1185">Reference proteome</keyword>
<dbReference type="Pfam" id="PF05368">
    <property type="entry name" value="NmrA"/>
    <property type="match status" value="1"/>
</dbReference>
<sequence length="282" mass="29342">MNSEASTTLILGGTGRTGSLLAGALARRGSTIRTAARSGADVRFDWDDPATHAAALADADRLYLVTPTMRVRYADQVGAFLDLAEAAGVRHVTYLSVYNADQAPPEIDIAAVEADLASRSTITHSVLRASWVMQNFSDGHIPVIDGVITVPSAGNTEAFVDAADIAAVAAETLLDPEAHAGAAYSLTGPQALTFGDVADAISAVSGRPVAYRDIDQEVWINGAVAAGVPADYAVMMRWLTGAIVAGNGSTPTGDIEKVTGRPATAFRAFTERDAQAWALEAK</sequence>
<dbReference type="EMBL" id="MLYO01000031">
    <property type="protein sequence ID" value="OIK04098.1"/>
    <property type="molecule type" value="Genomic_DNA"/>
</dbReference>
<dbReference type="InterPro" id="IPR008030">
    <property type="entry name" value="NmrA-like"/>
</dbReference>
<dbReference type="PANTHER" id="PTHR43162">
    <property type="match status" value="1"/>
</dbReference>
<organism evidence="2 3">
    <name type="scientific">Streptomyces monashensis</name>
    <dbReference type="NCBI Taxonomy" id="1678012"/>
    <lineage>
        <taxon>Bacteria</taxon>
        <taxon>Bacillati</taxon>
        <taxon>Actinomycetota</taxon>
        <taxon>Actinomycetes</taxon>
        <taxon>Kitasatosporales</taxon>
        <taxon>Streptomycetaceae</taxon>
        <taxon>Streptomyces</taxon>
    </lineage>
</organism>